<dbReference type="AlphaFoldDB" id="A0A4P9Y8E0"/>
<feature type="signal peptide" evidence="2">
    <location>
        <begin position="1"/>
        <end position="20"/>
    </location>
</feature>
<feature type="compositionally biased region" description="Basic and acidic residues" evidence="1">
    <location>
        <begin position="58"/>
        <end position="71"/>
    </location>
</feature>
<feature type="chain" id="PRO_5020184675" evidence="2">
    <location>
        <begin position="21"/>
        <end position="327"/>
    </location>
</feature>
<evidence type="ECO:0000313" key="4">
    <source>
        <dbReference type="Proteomes" id="UP000267251"/>
    </source>
</evidence>
<keyword evidence="4" id="KW-1185">Reference proteome</keyword>
<reference evidence="4" key="1">
    <citation type="journal article" date="2018" name="Nat. Microbiol.">
        <title>Leveraging single-cell genomics to expand the fungal tree of life.</title>
        <authorList>
            <person name="Ahrendt S.R."/>
            <person name="Quandt C.A."/>
            <person name="Ciobanu D."/>
            <person name="Clum A."/>
            <person name="Salamov A."/>
            <person name="Andreopoulos B."/>
            <person name="Cheng J.F."/>
            <person name="Woyke T."/>
            <person name="Pelin A."/>
            <person name="Henrissat B."/>
            <person name="Reynolds N.K."/>
            <person name="Benny G.L."/>
            <person name="Smith M.E."/>
            <person name="James T.Y."/>
            <person name="Grigoriev I.V."/>
        </authorList>
    </citation>
    <scope>NUCLEOTIDE SEQUENCE [LARGE SCALE GENOMIC DNA]</scope>
</reference>
<evidence type="ECO:0000256" key="2">
    <source>
        <dbReference type="SAM" id="SignalP"/>
    </source>
</evidence>
<gene>
    <name evidence="3" type="ORF">BJ684DRAFT_14656</name>
</gene>
<evidence type="ECO:0000313" key="3">
    <source>
        <dbReference type="EMBL" id="RKP15054.1"/>
    </source>
</evidence>
<sequence>MRTSLFVLALTMVLVAAVSSAPMSDEDKEKYIMDHGGNGKLGCVCSYLFRMGTKQADIRTRKKERSERHLEPNSLGGLATHKGKITGSVTGTRLGPEAVLRVDGTNGKAQTHHVGDPSGNELLGRIDIGRGIPSVDALASGKVPGGSGGEAAPFDPIDVILLDISWISTPLGKDPMGGLSIPKGLIMIDGKAIRGTIIQALTQMSPKLHAVLNGKRLEDGRVTLGPLCLNSGESKGEKADESGCKGELHGEVWVEEAFELGRRGEGKRGKMAQRRWERGREERRGSKEAAVQRAMGKWAGGRGSGGSAKADESEEEGQREREGGRVK</sequence>
<evidence type="ECO:0000256" key="1">
    <source>
        <dbReference type="SAM" id="MobiDB-lite"/>
    </source>
</evidence>
<name>A0A4P9Y8E0_9FUNG</name>
<organism evidence="3 4">
    <name type="scientific">Piptocephalis cylindrospora</name>
    <dbReference type="NCBI Taxonomy" id="1907219"/>
    <lineage>
        <taxon>Eukaryota</taxon>
        <taxon>Fungi</taxon>
        <taxon>Fungi incertae sedis</taxon>
        <taxon>Zoopagomycota</taxon>
        <taxon>Zoopagomycotina</taxon>
        <taxon>Zoopagomycetes</taxon>
        <taxon>Zoopagales</taxon>
        <taxon>Piptocephalidaceae</taxon>
        <taxon>Piptocephalis</taxon>
    </lineage>
</organism>
<feature type="region of interest" description="Disordered" evidence="1">
    <location>
        <begin position="264"/>
        <end position="327"/>
    </location>
</feature>
<keyword evidence="2" id="KW-0732">Signal</keyword>
<feature type="compositionally biased region" description="Basic and acidic residues" evidence="1">
    <location>
        <begin position="316"/>
        <end position="327"/>
    </location>
</feature>
<feature type="compositionally biased region" description="Basic and acidic residues" evidence="1">
    <location>
        <begin position="264"/>
        <end position="287"/>
    </location>
</feature>
<feature type="region of interest" description="Disordered" evidence="1">
    <location>
        <begin position="58"/>
        <end position="87"/>
    </location>
</feature>
<protein>
    <submittedName>
        <fullName evidence="3">Uncharacterized protein</fullName>
    </submittedName>
</protein>
<dbReference type="Proteomes" id="UP000267251">
    <property type="component" value="Unassembled WGS sequence"/>
</dbReference>
<dbReference type="EMBL" id="KZ987762">
    <property type="protein sequence ID" value="RKP15054.1"/>
    <property type="molecule type" value="Genomic_DNA"/>
</dbReference>
<proteinExistence type="predicted"/>
<accession>A0A4P9Y8E0</accession>